<sequence length="71" mass="8130">MKRPGPAHSLAWRHHEREIQLGSRIDVVTYAQARAQRLVLSTEHAMDRRKTGLDARPQLQPKHGSSTKPLR</sequence>
<organism evidence="2 3">
    <name type="scientific">Opisthorchis viverrini</name>
    <name type="common">Southeast Asian liver fluke</name>
    <dbReference type="NCBI Taxonomy" id="6198"/>
    <lineage>
        <taxon>Eukaryota</taxon>
        <taxon>Metazoa</taxon>
        <taxon>Spiralia</taxon>
        <taxon>Lophotrochozoa</taxon>
        <taxon>Platyhelminthes</taxon>
        <taxon>Trematoda</taxon>
        <taxon>Digenea</taxon>
        <taxon>Opisthorchiida</taxon>
        <taxon>Opisthorchiata</taxon>
        <taxon>Opisthorchiidae</taxon>
        <taxon>Opisthorchis</taxon>
    </lineage>
</organism>
<evidence type="ECO:0000256" key="1">
    <source>
        <dbReference type="SAM" id="MobiDB-lite"/>
    </source>
</evidence>
<evidence type="ECO:0000313" key="3">
    <source>
        <dbReference type="Proteomes" id="UP000054324"/>
    </source>
</evidence>
<dbReference type="Proteomes" id="UP000054324">
    <property type="component" value="Unassembled WGS sequence"/>
</dbReference>
<dbReference type="RefSeq" id="XP_009162632.1">
    <property type="nucleotide sequence ID" value="XM_009164368.1"/>
</dbReference>
<keyword evidence="3" id="KW-1185">Reference proteome</keyword>
<evidence type="ECO:0000313" key="2">
    <source>
        <dbReference type="EMBL" id="KER33682.1"/>
    </source>
</evidence>
<gene>
    <name evidence="2" type="ORF">T265_00564</name>
</gene>
<protein>
    <submittedName>
        <fullName evidence="2">Uncharacterized protein</fullName>
    </submittedName>
</protein>
<dbReference type="AlphaFoldDB" id="A0A075A5X2"/>
<accession>A0A075A5X2</accession>
<dbReference type="EMBL" id="KL596623">
    <property type="protein sequence ID" value="KER33682.1"/>
    <property type="molecule type" value="Genomic_DNA"/>
</dbReference>
<name>A0A075A5X2_OPIVI</name>
<dbReference type="GeneID" id="20314752"/>
<feature type="compositionally biased region" description="Basic and acidic residues" evidence="1">
    <location>
        <begin position="44"/>
        <end position="53"/>
    </location>
</feature>
<dbReference type="KEGG" id="ovi:T265_00564"/>
<dbReference type="CTD" id="20314752"/>
<reference evidence="2 3" key="1">
    <citation type="submission" date="2013-11" db="EMBL/GenBank/DDBJ databases">
        <title>Opisthorchis viverrini - life in the bile duct.</title>
        <authorList>
            <person name="Young N.D."/>
            <person name="Nagarajan N."/>
            <person name="Lin S.J."/>
            <person name="Korhonen P.K."/>
            <person name="Jex A.R."/>
            <person name="Hall R.S."/>
            <person name="Safavi-Hemami H."/>
            <person name="Kaewkong W."/>
            <person name="Bertrand D."/>
            <person name="Gao S."/>
            <person name="Seet Q."/>
            <person name="Wongkham S."/>
            <person name="Teh B.T."/>
            <person name="Wongkham C."/>
            <person name="Intapan P.M."/>
            <person name="Maleewong W."/>
            <person name="Yang X."/>
            <person name="Hu M."/>
            <person name="Wang Z."/>
            <person name="Hofmann A."/>
            <person name="Sternberg P.W."/>
            <person name="Tan P."/>
            <person name="Wang J."/>
            <person name="Gasser R.B."/>
        </authorList>
    </citation>
    <scope>NUCLEOTIDE SEQUENCE [LARGE SCALE GENOMIC DNA]</scope>
</reference>
<proteinExistence type="predicted"/>
<feature type="region of interest" description="Disordered" evidence="1">
    <location>
        <begin position="41"/>
        <end position="71"/>
    </location>
</feature>